<sequence length="109" mass="12356">MAHYQPRFPRAVNGQNYRIPFDADPPVEAISSRMAAIYSDFELAPDDRARLLMLHRQLNAEASARFLARRFGGKRGDELLAPIRVRFIEFARRVGAVTPDKVEADDDAI</sequence>
<proteinExistence type="predicted"/>
<gene>
    <name evidence="1" type="ORF">UFOPK3547_00069</name>
</gene>
<dbReference type="AlphaFoldDB" id="A0A6J5YYB9"/>
<reference evidence="1" key="1">
    <citation type="submission" date="2020-05" db="EMBL/GenBank/DDBJ databases">
        <authorList>
            <person name="Chiriac C."/>
            <person name="Salcher M."/>
            <person name="Ghai R."/>
            <person name="Kavagutti S V."/>
        </authorList>
    </citation>
    <scope>NUCLEOTIDE SEQUENCE</scope>
</reference>
<evidence type="ECO:0000313" key="1">
    <source>
        <dbReference type="EMBL" id="CAB4334456.1"/>
    </source>
</evidence>
<accession>A0A6J5YYB9</accession>
<protein>
    <submittedName>
        <fullName evidence="1">Unannotated protein</fullName>
    </submittedName>
</protein>
<organism evidence="1">
    <name type="scientific">freshwater metagenome</name>
    <dbReference type="NCBI Taxonomy" id="449393"/>
    <lineage>
        <taxon>unclassified sequences</taxon>
        <taxon>metagenomes</taxon>
        <taxon>ecological metagenomes</taxon>
    </lineage>
</organism>
<name>A0A6J5YYB9_9ZZZZ</name>
<dbReference type="EMBL" id="CAESAN010000003">
    <property type="protein sequence ID" value="CAB4334456.1"/>
    <property type="molecule type" value="Genomic_DNA"/>
</dbReference>